<dbReference type="CDD" id="cd08432">
    <property type="entry name" value="PBP2_GcdR_TrpI_HvrB_AmpR_like"/>
    <property type="match status" value="1"/>
</dbReference>
<name>Q2S7E2_HAHCH</name>
<dbReference type="InterPro" id="IPR005119">
    <property type="entry name" value="LysR_subst-bd"/>
</dbReference>
<evidence type="ECO:0000256" key="1">
    <source>
        <dbReference type="ARBA" id="ARBA00009437"/>
    </source>
</evidence>
<dbReference type="FunFam" id="1.10.10.10:FF:000038">
    <property type="entry name" value="Glycine cleavage system transcriptional activator"/>
    <property type="match status" value="1"/>
</dbReference>
<dbReference type="GO" id="GO:0003700">
    <property type="term" value="F:DNA-binding transcription factor activity"/>
    <property type="evidence" value="ECO:0007669"/>
    <property type="project" value="InterPro"/>
</dbReference>
<evidence type="ECO:0000256" key="2">
    <source>
        <dbReference type="ARBA" id="ARBA00023015"/>
    </source>
</evidence>
<dbReference type="HOGENOM" id="CLU_039613_37_1_6"/>
<proteinExistence type="inferred from homology"/>
<dbReference type="EMBL" id="CP000155">
    <property type="protein sequence ID" value="ABC33432.1"/>
    <property type="molecule type" value="Genomic_DNA"/>
</dbReference>
<evidence type="ECO:0000313" key="7">
    <source>
        <dbReference type="Proteomes" id="UP000000238"/>
    </source>
</evidence>
<dbReference type="PANTHER" id="PTHR30537">
    <property type="entry name" value="HTH-TYPE TRANSCRIPTIONAL REGULATOR"/>
    <property type="match status" value="1"/>
</dbReference>
<dbReference type="Pfam" id="PF03466">
    <property type="entry name" value="LysR_substrate"/>
    <property type="match status" value="1"/>
</dbReference>
<protein>
    <submittedName>
        <fullName evidence="6">Transcriptional regulator</fullName>
    </submittedName>
</protein>
<keyword evidence="2" id="KW-0805">Transcription regulation</keyword>
<dbReference type="KEGG" id="hch:HCH_06808"/>
<dbReference type="Gene3D" id="1.10.10.10">
    <property type="entry name" value="Winged helix-like DNA-binding domain superfamily/Winged helix DNA-binding domain"/>
    <property type="match status" value="1"/>
</dbReference>
<keyword evidence="4" id="KW-0804">Transcription</keyword>
<comment type="similarity">
    <text evidence="1">Belongs to the LysR transcriptional regulatory family.</text>
</comment>
<dbReference type="PANTHER" id="PTHR30537:SF26">
    <property type="entry name" value="GLYCINE CLEAVAGE SYSTEM TRANSCRIPTIONAL ACTIVATOR"/>
    <property type="match status" value="1"/>
</dbReference>
<dbReference type="GO" id="GO:0006351">
    <property type="term" value="P:DNA-templated transcription"/>
    <property type="evidence" value="ECO:0007669"/>
    <property type="project" value="TreeGrafter"/>
</dbReference>
<sequence length="306" mass="34456">MRMLPPLNAVRTFECAARHLSFTKAAEELCVTPGAVSRAIAGLEERLQTPLFSQHKRRLQLTAAGRAYLFHVTQALDRLSLGTDELLQHRGEGGLLTIGALPTLGSRWLIPKLQDFQLRYPNISVEVKTTPSDFSKAFTELDLNEHGLDVALYIGQGDWSGVRRHKLFPERLLPVAAPSLREELEALARGEADPGRLLLHSTRPHVWAHWFNAQGFDFTTPTWRARFEHYYMVIEAAVHGLGVALLPEVLVAQELRSGALLALSQRGLPQPENYYLLHHPARSEENKIRAFRDWLMRTEGARGNPL</sequence>
<dbReference type="Pfam" id="PF00126">
    <property type="entry name" value="HTH_1"/>
    <property type="match status" value="1"/>
</dbReference>
<dbReference type="InterPro" id="IPR058163">
    <property type="entry name" value="LysR-type_TF_proteobact-type"/>
</dbReference>
<gene>
    <name evidence="6" type="ordered locus">HCH_06808</name>
</gene>
<dbReference type="eggNOG" id="COG0583">
    <property type="taxonomic scope" value="Bacteria"/>
</dbReference>
<dbReference type="Gene3D" id="3.40.190.10">
    <property type="entry name" value="Periplasmic binding protein-like II"/>
    <property type="match status" value="2"/>
</dbReference>
<keyword evidence="7" id="KW-1185">Reference proteome</keyword>
<dbReference type="InterPro" id="IPR000847">
    <property type="entry name" value="LysR_HTH_N"/>
</dbReference>
<dbReference type="RefSeq" id="WP_011400482.1">
    <property type="nucleotide sequence ID" value="NC_007645.1"/>
</dbReference>
<evidence type="ECO:0000256" key="4">
    <source>
        <dbReference type="ARBA" id="ARBA00023163"/>
    </source>
</evidence>
<accession>Q2S7E2</accession>
<dbReference type="SUPFAM" id="SSF46785">
    <property type="entry name" value="Winged helix' DNA-binding domain"/>
    <property type="match status" value="1"/>
</dbReference>
<dbReference type="AlphaFoldDB" id="Q2S7E2"/>
<dbReference type="GO" id="GO:0043565">
    <property type="term" value="F:sequence-specific DNA binding"/>
    <property type="evidence" value="ECO:0007669"/>
    <property type="project" value="TreeGrafter"/>
</dbReference>
<dbReference type="PROSITE" id="PS50931">
    <property type="entry name" value="HTH_LYSR"/>
    <property type="match status" value="1"/>
</dbReference>
<dbReference type="STRING" id="349521.HCH_06808"/>
<dbReference type="OrthoDB" id="6787458at2"/>
<reference evidence="6 7" key="1">
    <citation type="journal article" date="2005" name="Nucleic Acids Res.">
        <title>Genomic blueprint of Hahella chejuensis, a marine microbe producing an algicidal agent.</title>
        <authorList>
            <person name="Jeong H."/>
            <person name="Yim J.H."/>
            <person name="Lee C."/>
            <person name="Choi S.-H."/>
            <person name="Park Y.K."/>
            <person name="Yoon S.H."/>
            <person name="Hur C.-G."/>
            <person name="Kang H.-Y."/>
            <person name="Kim D."/>
            <person name="Lee H.H."/>
            <person name="Park K.H."/>
            <person name="Park S.-H."/>
            <person name="Park H.-S."/>
            <person name="Lee H.K."/>
            <person name="Oh T.K."/>
            <person name="Kim J.F."/>
        </authorList>
    </citation>
    <scope>NUCLEOTIDE SEQUENCE [LARGE SCALE GENOMIC DNA]</scope>
    <source>
        <strain evidence="6 7">KCTC 2396</strain>
    </source>
</reference>
<dbReference type="InterPro" id="IPR036388">
    <property type="entry name" value="WH-like_DNA-bd_sf"/>
</dbReference>
<dbReference type="SUPFAM" id="SSF53850">
    <property type="entry name" value="Periplasmic binding protein-like II"/>
    <property type="match status" value="1"/>
</dbReference>
<keyword evidence="3" id="KW-0238">DNA-binding</keyword>
<dbReference type="Proteomes" id="UP000000238">
    <property type="component" value="Chromosome"/>
</dbReference>
<organism evidence="6 7">
    <name type="scientific">Hahella chejuensis (strain KCTC 2396)</name>
    <dbReference type="NCBI Taxonomy" id="349521"/>
    <lineage>
        <taxon>Bacteria</taxon>
        <taxon>Pseudomonadati</taxon>
        <taxon>Pseudomonadota</taxon>
        <taxon>Gammaproteobacteria</taxon>
        <taxon>Oceanospirillales</taxon>
        <taxon>Hahellaceae</taxon>
        <taxon>Hahella</taxon>
    </lineage>
</organism>
<evidence type="ECO:0000259" key="5">
    <source>
        <dbReference type="PROSITE" id="PS50931"/>
    </source>
</evidence>
<evidence type="ECO:0000313" key="6">
    <source>
        <dbReference type="EMBL" id="ABC33432.1"/>
    </source>
</evidence>
<evidence type="ECO:0000256" key="3">
    <source>
        <dbReference type="ARBA" id="ARBA00023125"/>
    </source>
</evidence>
<feature type="domain" description="HTH lysR-type" evidence="5">
    <location>
        <begin position="5"/>
        <end position="62"/>
    </location>
</feature>
<dbReference type="InterPro" id="IPR036390">
    <property type="entry name" value="WH_DNA-bd_sf"/>
</dbReference>